<name>A0ABZ2XT44_9RHOB</name>
<dbReference type="Pfam" id="PF07947">
    <property type="entry name" value="YhhN"/>
    <property type="match status" value="1"/>
</dbReference>
<feature type="transmembrane region" description="Helical" evidence="6">
    <location>
        <begin position="138"/>
        <end position="159"/>
    </location>
</feature>
<feature type="transmembrane region" description="Helical" evidence="6">
    <location>
        <begin position="108"/>
        <end position="131"/>
    </location>
</feature>
<protein>
    <submittedName>
        <fullName evidence="7">Lysoplasmalogenase</fullName>
    </submittedName>
</protein>
<comment type="similarity">
    <text evidence="2">Belongs to the TMEM86 family.</text>
</comment>
<evidence type="ECO:0000256" key="1">
    <source>
        <dbReference type="ARBA" id="ARBA00004141"/>
    </source>
</evidence>
<evidence type="ECO:0000256" key="3">
    <source>
        <dbReference type="ARBA" id="ARBA00022692"/>
    </source>
</evidence>
<evidence type="ECO:0000256" key="5">
    <source>
        <dbReference type="ARBA" id="ARBA00023136"/>
    </source>
</evidence>
<comment type="subcellular location">
    <subcellularLocation>
        <location evidence="1">Membrane</location>
        <topology evidence="1">Multi-pass membrane protein</topology>
    </subcellularLocation>
</comment>
<feature type="transmembrane region" description="Helical" evidence="6">
    <location>
        <begin position="7"/>
        <end position="24"/>
    </location>
</feature>
<reference evidence="7 8" key="1">
    <citation type="submission" date="2023-04" db="EMBL/GenBank/DDBJ databases">
        <title>Complete genome sequence of Alisedimentitalea scapharcae.</title>
        <authorList>
            <person name="Rong J.-C."/>
            <person name="Yi M.-L."/>
            <person name="Zhao Q."/>
        </authorList>
    </citation>
    <scope>NUCLEOTIDE SEQUENCE [LARGE SCALE GENOMIC DNA]</scope>
    <source>
        <strain evidence="7 8">KCTC 42119</strain>
    </source>
</reference>
<feature type="transmembrane region" description="Helical" evidence="6">
    <location>
        <begin position="165"/>
        <end position="189"/>
    </location>
</feature>
<feature type="transmembrane region" description="Helical" evidence="6">
    <location>
        <begin position="78"/>
        <end position="96"/>
    </location>
</feature>
<keyword evidence="5 6" id="KW-0472">Membrane</keyword>
<feature type="transmembrane region" description="Helical" evidence="6">
    <location>
        <begin position="201"/>
        <end position="218"/>
    </location>
</feature>
<evidence type="ECO:0000256" key="4">
    <source>
        <dbReference type="ARBA" id="ARBA00022989"/>
    </source>
</evidence>
<dbReference type="PANTHER" id="PTHR31885:SF6">
    <property type="entry name" value="GH04784P"/>
    <property type="match status" value="1"/>
</dbReference>
<evidence type="ECO:0000313" key="7">
    <source>
        <dbReference type="EMBL" id="WZK88567.1"/>
    </source>
</evidence>
<keyword evidence="3 6" id="KW-0812">Transmembrane</keyword>
<keyword evidence="4 6" id="KW-1133">Transmembrane helix</keyword>
<dbReference type="InterPro" id="IPR012506">
    <property type="entry name" value="TMEM86B-like"/>
</dbReference>
<evidence type="ECO:0000256" key="6">
    <source>
        <dbReference type="SAM" id="Phobius"/>
    </source>
</evidence>
<evidence type="ECO:0000313" key="8">
    <source>
        <dbReference type="Proteomes" id="UP001623232"/>
    </source>
</evidence>
<evidence type="ECO:0000256" key="2">
    <source>
        <dbReference type="ARBA" id="ARBA00007375"/>
    </source>
</evidence>
<organism evidence="7 8">
    <name type="scientific">Aliisedimentitalea scapharcae</name>
    <dbReference type="NCBI Taxonomy" id="1524259"/>
    <lineage>
        <taxon>Bacteria</taxon>
        <taxon>Pseudomonadati</taxon>
        <taxon>Pseudomonadota</taxon>
        <taxon>Alphaproteobacteria</taxon>
        <taxon>Rhodobacterales</taxon>
        <taxon>Roseobacteraceae</taxon>
        <taxon>Aliisedimentitalea</taxon>
    </lineage>
</organism>
<gene>
    <name evidence="7" type="ORF">QEZ52_18485</name>
</gene>
<dbReference type="RefSeq" id="WP_406645949.1">
    <property type="nucleotide sequence ID" value="NZ_CP123584.1"/>
</dbReference>
<feature type="transmembrane region" description="Helical" evidence="6">
    <location>
        <begin position="36"/>
        <end position="66"/>
    </location>
</feature>
<sequence>MFQTMDQSLMFVISAAAGVGYLFLTARPPSVLRSTIKTLCVAALALAAWTAGASGELVAALGLCAVGDYCLSRDGERAFMAGVGAFALGHLVYVVLFLTHPLSDPTRIMTLAGGAVVVMLALVGGGMAKVLAPRAGPIAPAVLAYIPIILAMAVSALTLPGQGSLIWAFPAAVSFMVSDLVLAVETFVLNDGHRMRRWTPYVVWPLYWGAQVGFFAAFA</sequence>
<proteinExistence type="inferred from homology"/>
<accession>A0ABZ2XT44</accession>
<dbReference type="Proteomes" id="UP001623232">
    <property type="component" value="Chromosome"/>
</dbReference>
<dbReference type="EMBL" id="CP123584">
    <property type="protein sequence ID" value="WZK88567.1"/>
    <property type="molecule type" value="Genomic_DNA"/>
</dbReference>
<keyword evidence="8" id="KW-1185">Reference proteome</keyword>
<dbReference type="PANTHER" id="PTHR31885">
    <property type="entry name" value="GH04784P"/>
    <property type="match status" value="1"/>
</dbReference>